<proteinExistence type="predicted"/>
<dbReference type="AlphaFoldDB" id="A0A0R3XD94"/>
<feature type="coiled-coil region" evidence="1">
    <location>
        <begin position="81"/>
        <end position="124"/>
    </location>
</feature>
<dbReference type="WBParaSite" id="TTAC_0001152101-mRNA-1">
    <property type="protein sequence ID" value="TTAC_0001152101-mRNA-1"/>
    <property type="gene ID" value="TTAC_0001152101"/>
</dbReference>
<evidence type="ECO:0000313" key="5">
    <source>
        <dbReference type="WBParaSite" id="TTAC_0001152101-mRNA-1"/>
    </source>
</evidence>
<keyword evidence="4" id="KW-1185">Reference proteome</keyword>
<organism evidence="5">
    <name type="scientific">Hydatigena taeniaeformis</name>
    <name type="common">Feline tapeworm</name>
    <name type="synonym">Taenia taeniaeformis</name>
    <dbReference type="NCBI Taxonomy" id="6205"/>
    <lineage>
        <taxon>Eukaryota</taxon>
        <taxon>Metazoa</taxon>
        <taxon>Spiralia</taxon>
        <taxon>Lophotrochozoa</taxon>
        <taxon>Platyhelminthes</taxon>
        <taxon>Cestoda</taxon>
        <taxon>Eucestoda</taxon>
        <taxon>Cyclophyllidea</taxon>
        <taxon>Taeniidae</taxon>
        <taxon>Hydatigera</taxon>
    </lineage>
</organism>
<feature type="signal peptide" evidence="2">
    <location>
        <begin position="1"/>
        <end position="20"/>
    </location>
</feature>
<dbReference type="OrthoDB" id="10492927at2759"/>
<evidence type="ECO:0000313" key="3">
    <source>
        <dbReference type="EMBL" id="VDM36770.1"/>
    </source>
</evidence>
<reference evidence="5" key="1">
    <citation type="submission" date="2017-02" db="UniProtKB">
        <authorList>
            <consortium name="WormBaseParasite"/>
        </authorList>
    </citation>
    <scope>IDENTIFICATION</scope>
</reference>
<sequence length="136" mass="16208">MQLASVWLPLSLLFLHHTWGKVDDHQTTVYHPGTLTKVTIETIPQSKVFKNGERCECKSRRMKRFSDHYVGDECGCDTTPKRRVYTRAEELEDEIARREDEEEIEHLEAEIEARERREDKKAKRMRNINRIQIQLK</sequence>
<evidence type="ECO:0000256" key="2">
    <source>
        <dbReference type="SAM" id="SignalP"/>
    </source>
</evidence>
<evidence type="ECO:0000256" key="1">
    <source>
        <dbReference type="SAM" id="Coils"/>
    </source>
</evidence>
<dbReference type="Proteomes" id="UP000274429">
    <property type="component" value="Unassembled WGS sequence"/>
</dbReference>
<name>A0A0R3XD94_HYDTA</name>
<accession>A0A0R3XD94</accession>
<evidence type="ECO:0000313" key="4">
    <source>
        <dbReference type="Proteomes" id="UP000274429"/>
    </source>
</evidence>
<feature type="chain" id="PRO_5043133332" evidence="2">
    <location>
        <begin position="21"/>
        <end position="136"/>
    </location>
</feature>
<gene>
    <name evidence="3" type="ORF">TTAC_LOCUS11504</name>
</gene>
<keyword evidence="1" id="KW-0175">Coiled coil</keyword>
<dbReference type="EMBL" id="UYWX01024573">
    <property type="protein sequence ID" value="VDM36770.1"/>
    <property type="molecule type" value="Genomic_DNA"/>
</dbReference>
<keyword evidence="2" id="KW-0732">Signal</keyword>
<reference evidence="3 4" key="2">
    <citation type="submission" date="2018-11" db="EMBL/GenBank/DDBJ databases">
        <authorList>
            <consortium name="Pathogen Informatics"/>
        </authorList>
    </citation>
    <scope>NUCLEOTIDE SEQUENCE [LARGE SCALE GENOMIC DNA]</scope>
</reference>
<protein>
    <submittedName>
        <fullName evidence="5">Secreted protein</fullName>
    </submittedName>
</protein>